<organism evidence="1 2">
    <name type="scientific">Pandoravirus dulcis</name>
    <dbReference type="NCBI Taxonomy" id="1349409"/>
    <lineage>
        <taxon>Viruses</taxon>
        <taxon>Pandoravirus</taxon>
    </lineage>
</organism>
<protein>
    <submittedName>
        <fullName evidence="1">Uncharacterized protein</fullName>
    </submittedName>
</protein>
<dbReference type="Proteomes" id="UP000201566">
    <property type="component" value="Segment"/>
</dbReference>
<dbReference type="KEGG" id="vg:34567908"/>
<dbReference type="GeneID" id="34567908"/>
<proteinExistence type="predicted"/>
<dbReference type="RefSeq" id="YP_009430258.1">
    <property type="nucleotide sequence ID" value="NC_021858.1"/>
</dbReference>
<sequence length="683" mass="73765">MSLCLFVPPREITTTTITTTTSGRHGTSTARAAIDLVAQAYLAYRVDWIASRLDCRLADGVGVITLNGQTVYVGSADTLDRARTELPARLAATVDVDDPMMAQGGYLSEGVKRVTDFWKQPGPCARDWLETSLCAGDNAAHLALEIAALVGNPRWEAYADTSTNVHTGVALPWTPCLVAGAHNTRYDLFLQDWDTLVIRQVLDRASQSCQHDTAETRRCRRPVVRHGGLCAVEVAPGQWDLSRGPSAKSTGLPPVDADCMAQMLACARLVNQHHGDVSLHVGGHMYACLQEASKHISISLAQTSLDRDAERTQAVLSAASLMGDPRQRNMRDMAYVVRKAISMCDVSETSDARTVPDGSWLAGLRQALHREDSPRLRLSMGAMWDAAEPSSAIDCANVSFVADAYGAWRDPFGVVASWNDLVRAAHVKRRLGRPHVVLMPGTHIVEVTMTRVDPCVAPDFAYRLCCEALAGDPRVVDWMGVLALASPPWAMLDATVCRVLSWVKDGAPVTTSSPEGSPLWREPLVDWILDVAPGEDAGARFAVAEVEYKNKLAFAATDAADQTIDHACGCDRPGEADRAAGCDGMCAQRRRTTVSGATGGTRPFHKKIAYRDAVTTLLTRTPMGIDGRQILAADAFCPFLGEAGRGVEALVRALYTCEPLRTKVLDPAQLALAERVLCAVSPQ</sequence>
<reference evidence="1 2" key="1">
    <citation type="journal article" date="2013" name="Science">
        <title>Pandoraviruses: amoeba viruses with genomes up to 2.5 Mb reaching that of parasitic eukaryotes.</title>
        <authorList>
            <person name="Philippe N."/>
            <person name="Legendre M."/>
            <person name="Doutre G."/>
            <person name="Coute Y."/>
            <person name="Poirot O."/>
            <person name="Lescot M."/>
            <person name="Arslan D."/>
            <person name="Seltzer V."/>
            <person name="Bertaux L."/>
            <person name="Bruley C."/>
            <person name="Garin J."/>
            <person name="Claverie J.M."/>
            <person name="Abergel C."/>
        </authorList>
    </citation>
    <scope>NUCLEOTIDE SEQUENCE [LARGE SCALE GENOMIC DNA]</scope>
    <source>
        <strain evidence="1">Melbourne</strain>
    </source>
</reference>
<dbReference type="EMBL" id="KC977570">
    <property type="protein sequence ID" value="ATE82549.1"/>
    <property type="molecule type" value="Genomic_DNA"/>
</dbReference>
<accession>A0A291AUF2</accession>
<name>A0A291AUF2_9VIRU</name>
<evidence type="ECO:0000313" key="1">
    <source>
        <dbReference type="EMBL" id="ATE82549.1"/>
    </source>
</evidence>
<evidence type="ECO:0000313" key="2">
    <source>
        <dbReference type="Proteomes" id="UP000201566"/>
    </source>
</evidence>
<gene>
    <name evidence="1" type="ORF">pdul_cds_786</name>
</gene>